<sequence length="541" mass="62109">RIRTLRLLFRPPRALKDSRAKAKDLLLQKPSFLSGTVCTQLDWIVLRSADKLFKSWNHVFIQVKTLKQRLNPPFSFTMNAVPVEIIRHIFKMSLPSREEAIDKGRISLLDTPWVLTLVSPLWRDIALGTPSLWSFITIVIQPFTRSWIRFPIRGLELQISRSGVHPLQVVFFSEIPGYTTADQLFRTLVESCDRWETLDLRCTQRLESGSLDRMRGRLPLLREMHVRVGGLGAGRVGGVTNIFEIAPQLGIARLVDPDRQIRERDHFHFQPNLHQMDAQPQRAVVTLPWTQITIFESTYDNVLQFDGMRLAQNLVECQVSVTIRDTDAWQVPAQPTCFLNMKKLTLFLYGPAAFLQSLLLPALEELLIQIDADDFHHVVACLQRSTCSLRKFWINSHPPPEHLLQVLMDNPHILEIGIVGQKGLETQNLNDIVTALTLREPDNPQPVYALELTRFLIRDHSSVLNLDAVLDMVDSRRRLFHLHGCSRLEKFSILGVNIRVYAKDFKARLATLRATGLQIELTREDQEDFGLPPSPRLRTYI</sequence>
<dbReference type="EMBL" id="JARJLG010000050">
    <property type="protein sequence ID" value="KAJ7760123.1"/>
    <property type="molecule type" value="Genomic_DNA"/>
</dbReference>
<protein>
    <recommendedName>
        <fullName evidence="3">F-box domain-containing protein</fullName>
    </recommendedName>
</protein>
<feature type="non-terminal residue" evidence="1">
    <location>
        <position position="1"/>
    </location>
</feature>
<comment type="caution">
    <text evidence="1">The sequence shown here is derived from an EMBL/GenBank/DDBJ whole genome shotgun (WGS) entry which is preliminary data.</text>
</comment>
<keyword evidence="2" id="KW-1185">Reference proteome</keyword>
<evidence type="ECO:0000313" key="1">
    <source>
        <dbReference type="EMBL" id="KAJ7760123.1"/>
    </source>
</evidence>
<evidence type="ECO:0000313" key="2">
    <source>
        <dbReference type="Proteomes" id="UP001215280"/>
    </source>
</evidence>
<dbReference type="Proteomes" id="UP001215280">
    <property type="component" value="Unassembled WGS sequence"/>
</dbReference>
<reference evidence="1" key="1">
    <citation type="submission" date="2023-03" db="EMBL/GenBank/DDBJ databases">
        <title>Massive genome expansion in bonnet fungi (Mycena s.s.) driven by repeated elements and novel gene families across ecological guilds.</title>
        <authorList>
            <consortium name="Lawrence Berkeley National Laboratory"/>
            <person name="Harder C.B."/>
            <person name="Miyauchi S."/>
            <person name="Viragh M."/>
            <person name="Kuo A."/>
            <person name="Thoen E."/>
            <person name="Andreopoulos B."/>
            <person name="Lu D."/>
            <person name="Skrede I."/>
            <person name="Drula E."/>
            <person name="Henrissat B."/>
            <person name="Morin E."/>
            <person name="Kohler A."/>
            <person name="Barry K."/>
            <person name="LaButti K."/>
            <person name="Morin E."/>
            <person name="Salamov A."/>
            <person name="Lipzen A."/>
            <person name="Mereny Z."/>
            <person name="Hegedus B."/>
            <person name="Baldrian P."/>
            <person name="Stursova M."/>
            <person name="Weitz H."/>
            <person name="Taylor A."/>
            <person name="Grigoriev I.V."/>
            <person name="Nagy L.G."/>
            <person name="Martin F."/>
            <person name="Kauserud H."/>
        </authorList>
    </citation>
    <scope>NUCLEOTIDE SEQUENCE</scope>
    <source>
        <strain evidence="1">CBHHK188m</strain>
    </source>
</reference>
<accession>A0AAD7NHG8</accession>
<name>A0AAD7NHG8_9AGAR</name>
<organism evidence="1 2">
    <name type="scientific">Mycena maculata</name>
    <dbReference type="NCBI Taxonomy" id="230809"/>
    <lineage>
        <taxon>Eukaryota</taxon>
        <taxon>Fungi</taxon>
        <taxon>Dikarya</taxon>
        <taxon>Basidiomycota</taxon>
        <taxon>Agaricomycotina</taxon>
        <taxon>Agaricomycetes</taxon>
        <taxon>Agaricomycetidae</taxon>
        <taxon>Agaricales</taxon>
        <taxon>Marasmiineae</taxon>
        <taxon>Mycenaceae</taxon>
        <taxon>Mycena</taxon>
    </lineage>
</organism>
<dbReference type="AlphaFoldDB" id="A0AAD7NHG8"/>
<proteinExistence type="predicted"/>
<gene>
    <name evidence="1" type="ORF">DFH07DRAFT_442044</name>
</gene>
<evidence type="ECO:0008006" key="3">
    <source>
        <dbReference type="Google" id="ProtNLM"/>
    </source>
</evidence>